<evidence type="ECO:0000313" key="3">
    <source>
        <dbReference type="Proteomes" id="UP001610563"/>
    </source>
</evidence>
<dbReference type="SUPFAM" id="SSF53474">
    <property type="entry name" value="alpha/beta-Hydrolases"/>
    <property type="match status" value="1"/>
</dbReference>
<feature type="compositionally biased region" description="Low complexity" evidence="1">
    <location>
        <begin position="709"/>
        <end position="718"/>
    </location>
</feature>
<dbReference type="EMBL" id="JBFTWV010000019">
    <property type="protein sequence ID" value="KAL2797428.1"/>
    <property type="molecule type" value="Genomic_DNA"/>
</dbReference>
<gene>
    <name evidence="2" type="ORF">BJX66DRAFT_335049</name>
</gene>
<organism evidence="2 3">
    <name type="scientific">Aspergillus keveii</name>
    <dbReference type="NCBI Taxonomy" id="714993"/>
    <lineage>
        <taxon>Eukaryota</taxon>
        <taxon>Fungi</taxon>
        <taxon>Dikarya</taxon>
        <taxon>Ascomycota</taxon>
        <taxon>Pezizomycotina</taxon>
        <taxon>Eurotiomycetes</taxon>
        <taxon>Eurotiomycetidae</taxon>
        <taxon>Eurotiales</taxon>
        <taxon>Aspergillaceae</taxon>
        <taxon>Aspergillus</taxon>
        <taxon>Aspergillus subgen. Nidulantes</taxon>
    </lineage>
</organism>
<accession>A0ABR4GEG0</accession>
<proteinExistence type="predicted"/>
<evidence type="ECO:0000313" key="2">
    <source>
        <dbReference type="EMBL" id="KAL2797428.1"/>
    </source>
</evidence>
<name>A0ABR4GEG0_9EURO</name>
<dbReference type="InterPro" id="IPR029058">
    <property type="entry name" value="AB_hydrolase_fold"/>
</dbReference>
<evidence type="ECO:0000256" key="1">
    <source>
        <dbReference type="SAM" id="MobiDB-lite"/>
    </source>
</evidence>
<feature type="compositionally biased region" description="Basic and acidic residues" evidence="1">
    <location>
        <begin position="660"/>
        <end position="683"/>
    </location>
</feature>
<dbReference type="Proteomes" id="UP001610563">
    <property type="component" value="Unassembled WGS sequence"/>
</dbReference>
<reference evidence="2 3" key="1">
    <citation type="submission" date="2024-07" db="EMBL/GenBank/DDBJ databases">
        <title>Section-level genome sequencing and comparative genomics of Aspergillus sections Usti and Cavernicolus.</title>
        <authorList>
            <consortium name="Lawrence Berkeley National Laboratory"/>
            <person name="Nybo J.L."/>
            <person name="Vesth T.C."/>
            <person name="Theobald S."/>
            <person name="Frisvad J.C."/>
            <person name="Larsen T.O."/>
            <person name="Kjaerboelling I."/>
            <person name="Rothschild-Mancinelli K."/>
            <person name="Lyhne E.K."/>
            <person name="Kogle M.E."/>
            <person name="Barry K."/>
            <person name="Clum A."/>
            <person name="Na H."/>
            <person name="Ledsgaard L."/>
            <person name="Lin J."/>
            <person name="Lipzen A."/>
            <person name="Kuo A."/>
            <person name="Riley R."/>
            <person name="Mondo S."/>
            <person name="Labutti K."/>
            <person name="Haridas S."/>
            <person name="Pangalinan J."/>
            <person name="Salamov A.A."/>
            <person name="Simmons B.A."/>
            <person name="Magnuson J.K."/>
            <person name="Chen J."/>
            <person name="Drula E."/>
            <person name="Henrissat B."/>
            <person name="Wiebenga A."/>
            <person name="Lubbers R.J."/>
            <person name="Gomes A.C."/>
            <person name="Makela M.R."/>
            <person name="Stajich J."/>
            <person name="Grigoriev I.V."/>
            <person name="Mortensen U.H."/>
            <person name="De Vries R.P."/>
            <person name="Baker S.E."/>
            <person name="Andersen M.R."/>
        </authorList>
    </citation>
    <scope>NUCLEOTIDE SEQUENCE [LARGE SCALE GENOMIC DNA]</scope>
    <source>
        <strain evidence="2 3">CBS 209.92</strain>
    </source>
</reference>
<dbReference type="PANTHER" id="PTHR42044">
    <property type="entry name" value="DUF676 DOMAIN-CONTAINING PROTEIN-RELATED"/>
    <property type="match status" value="1"/>
</dbReference>
<sequence length="753" mass="81425">MSAPSETISSIAQTILNLLKEVKSKVKDDATKVRSLDTACCLAEAAADITSEVPKITQGNADDDALDSARASVINADMTISATIEQRDDSETRERLGSIAGFRAAIRLSGEAARIAGKDGVVGTASAATAAAVRIAGLAASIAAHASGIVSKTEGAAAEHATRIGNDTDISHNVRVAAEISKKTTVLEDGAAKVAKEVGTQFEDPLRNIDGDIQQIKKEAASIAAESAAGLLAKLAGDVGQSTLLGALPLGPFGKDIVNRIFAEVFKLFVDPNVALKTAGDIFKSADDQAVRDFISGVTARSLCAFRGSLGSIPQIYEDIFKDSPNSDTLRYMLKERSHLVDFLIDLMEPAKEFAVSRSADRTPCGSNARELNEYNELNLHKPMNRYEVICQVQRLVKSIVNILDGRRKDGDAAKLEMNTSLDADTASDIVKSDVEGADFQKGKEEWLFINGIAGEAFWVKAACNRIAEVFQREVTGDFNRSEGLLWDMLECAGDQNMAGEGSNLVDSTESSRKARITLKDKLQAASAEQVVVIAHSQGCLLLRSVLQELQKDNAGLPQKLRVFTFGNPSHDWAFQLGHAEHFYKKDFLAKIGVGRKEASDAYKGTIFTNSSWKGHLFNAQYIFNPKHYGVDRDASKLLACTDGSNPQALAVRKPKKKAKPEPQADETPERKPKPQPKPKAEPESESESESEEEPEPAPEKKPKPKPKAQPQAQASPARRLKQEPASEQNPATTPEYRLYLDQDLAGRMSVLP</sequence>
<feature type="compositionally biased region" description="Acidic residues" evidence="1">
    <location>
        <begin position="684"/>
        <end position="697"/>
    </location>
</feature>
<feature type="region of interest" description="Disordered" evidence="1">
    <location>
        <begin position="646"/>
        <end position="741"/>
    </location>
</feature>
<keyword evidence="3" id="KW-1185">Reference proteome</keyword>
<comment type="caution">
    <text evidence="2">The sequence shown here is derived from an EMBL/GenBank/DDBJ whole genome shotgun (WGS) entry which is preliminary data.</text>
</comment>
<dbReference type="PANTHER" id="PTHR42044:SF2">
    <property type="entry name" value="DUF676 DOMAIN-CONTAINING PROTEIN"/>
    <property type="match status" value="1"/>
</dbReference>
<protein>
    <submittedName>
        <fullName evidence="2">Uncharacterized protein</fullName>
    </submittedName>
</protein>